<feature type="domain" description="Anaphase-promoting complex subunit 4-like WD40" evidence="7">
    <location>
        <begin position="25"/>
        <end position="136"/>
    </location>
</feature>
<evidence type="ECO:0000259" key="8">
    <source>
        <dbReference type="Pfam" id="PF12896"/>
    </source>
</evidence>
<dbReference type="InterPro" id="IPR024977">
    <property type="entry name" value="Apc4-like_WD40_dom"/>
</dbReference>
<protein>
    <recommendedName>
        <fullName evidence="1">Anaphase-promoting complex subunit 4</fullName>
    </recommendedName>
</protein>
<keyword evidence="3" id="KW-0498">Mitosis</keyword>
<dbReference type="PANTHER" id="PTHR13260:SF0">
    <property type="entry name" value="ANAPHASE-PROMOTING COMPLEX SUBUNIT 4"/>
    <property type="match status" value="1"/>
</dbReference>
<organism evidence="9 10">
    <name type="scientific">Penicillium coprophilum</name>
    <dbReference type="NCBI Taxonomy" id="36646"/>
    <lineage>
        <taxon>Eukaryota</taxon>
        <taxon>Fungi</taxon>
        <taxon>Dikarya</taxon>
        <taxon>Ascomycota</taxon>
        <taxon>Pezizomycotina</taxon>
        <taxon>Eurotiomycetes</taxon>
        <taxon>Eurotiomycetidae</taxon>
        <taxon>Eurotiales</taxon>
        <taxon>Aspergillaceae</taxon>
        <taxon>Penicillium</taxon>
    </lineage>
</organism>
<dbReference type="GO" id="GO:0005680">
    <property type="term" value="C:anaphase-promoting complex"/>
    <property type="evidence" value="ECO:0007669"/>
    <property type="project" value="InterPro"/>
</dbReference>
<evidence type="ECO:0000313" key="10">
    <source>
        <dbReference type="Proteomes" id="UP000191500"/>
    </source>
</evidence>
<evidence type="ECO:0000256" key="5">
    <source>
        <dbReference type="ARBA" id="ARBA00023306"/>
    </source>
</evidence>
<name>A0A1V6UIR1_9EURO</name>
<proteinExistence type="predicted"/>
<feature type="region of interest" description="Disordered" evidence="6">
    <location>
        <begin position="817"/>
        <end position="857"/>
    </location>
</feature>
<dbReference type="EMBL" id="MDDG01000008">
    <property type="protein sequence ID" value="OQE38336.1"/>
    <property type="molecule type" value="Genomic_DNA"/>
</dbReference>
<evidence type="ECO:0000313" key="9">
    <source>
        <dbReference type="EMBL" id="OQE38336.1"/>
    </source>
</evidence>
<dbReference type="Pfam" id="PF12896">
    <property type="entry name" value="ANAPC4"/>
    <property type="match status" value="1"/>
</dbReference>
<gene>
    <name evidence="9" type="ORF">PENCOP_c008G01806</name>
</gene>
<evidence type="ECO:0000259" key="7">
    <source>
        <dbReference type="Pfam" id="PF12894"/>
    </source>
</evidence>
<sequence length="857" mass="95180">MVAEGPQLTPVGEKSLPAKCKAQAVAYCPTMDLIALATEDEELRVFRLNGQRVFGGSFGGDPYLGEDEEDGEIRGMAWKGNGRLLAVACGDGSLRIISSYTGKTVHHYQTYEQKEEQSDPTENSTPKTTCVGWGVNFTDSKAAQRQLDESAGQVSVDDLLAPGVYPSKATAMLKANLPRELALLDIESSLPKLSTLPATGGDDDVFSSRASLDAIFHSSKDTNDSVDVLSVGFDDGTVHLRIFDCFEIGSFLVGSSPGISDSCRILRHSSHPLSSTHALLVSPAKGDTRGPLELVTMDLRFITKSGRYLSLLASKTTQLQNLLRYIGQVQRQIELEWKNAQELPARFLRSVNEDLREKCQCDFITAVYHLVVTGHCFEPMKEFLTDIVGERGHKRWDKAVSGGYENIRRLTHECLLPALERSQVLLSRLVGLSKFQKLSDVLGLDTTKLNTIVETLDCLHLLAHHVLTHANEELGQFAAFSRWLRQEIHVLNSDPLSQTLEEMQEKRDLFDVPPTVKYIKGALTKSALRNFIRQLPMIGVVQPPAPPTDKWLPAGHDRSFFDTYKSLLQQQRESRDKGGDGTSVETPKLNDLTKRLGVQFEKVFGDIALTQRRGILHRSPLTLHSDCDQEVIDLTFCYEDAVEGQPCSIYVATRSVTSNRQVYLYRVVLNSVGGVSSTRSTSLATLDLQDGEVRQLQFVNDNTLMVLWRDSKGSSYLLNFPFQPASTQSQSDTTESSPLVLDYIECDSTSSAPKSTTSATILDLSAESPHAGVLIHRFALHGPKARPVHVDVNGRKGRRAICVLYGDAMRYEVLDLDAAMEEDEDEEDDEDYQEGEEEEEDDDEEEDFDSDEENDEN</sequence>
<keyword evidence="4" id="KW-0833">Ubl conjugation pathway</keyword>
<dbReference type="Proteomes" id="UP000191500">
    <property type="component" value="Unassembled WGS sequence"/>
</dbReference>
<reference evidence="10" key="1">
    <citation type="journal article" date="2017" name="Nat. Microbiol.">
        <title>Global analysis of biosynthetic gene clusters reveals vast potential of secondary metabolite production in Penicillium species.</title>
        <authorList>
            <person name="Nielsen J.C."/>
            <person name="Grijseels S."/>
            <person name="Prigent S."/>
            <person name="Ji B."/>
            <person name="Dainat J."/>
            <person name="Nielsen K.F."/>
            <person name="Frisvad J.C."/>
            <person name="Workman M."/>
            <person name="Nielsen J."/>
        </authorList>
    </citation>
    <scope>NUCLEOTIDE SEQUENCE [LARGE SCALE GENOMIC DNA]</scope>
    <source>
        <strain evidence="10">IBT 31321</strain>
    </source>
</reference>
<dbReference type="SUPFAM" id="SSF50978">
    <property type="entry name" value="WD40 repeat-like"/>
    <property type="match status" value="1"/>
</dbReference>
<dbReference type="Gene3D" id="2.130.10.10">
    <property type="entry name" value="YVTN repeat-like/Quinoprotein amine dehydrogenase"/>
    <property type="match status" value="1"/>
</dbReference>
<evidence type="ECO:0000256" key="2">
    <source>
        <dbReference type="ARBA" id="ARBA00022618"/>
    </source>
</evidence>
<dbReference type="InterPro" id="IPR024789">
    <property type="entry name" value="APC4"/>
</dbReference>
<keyword evidence="5" id="KW-0131">Cell cycle</keyword>
<dbReference type="GO" id="GO:0031145">
    <property type="term" value="P:anaphase-promoting complex-dependent catabolic process"/>
    <property type="evidence" value="ECO:0007669"/>
    <property type="project" value="InterPro"/>
</dbReference>
<comment type="caution">
    <text evidence="9">The sequence shown here is derived from an EMBL/GenBank/DDBJ whole genome shotgun (WGS) entry which is preliminary data.</text>
</comment>
<dbReference type="InterPro" id="IPR024790">
    <property type="entry name" value="APC4_long_dom"/>
</dbReference>
<dbReference type="PANTHER" id="PTHR13260">
    <property type="entry name" value="ANAPHASE PROMOTING COMPLEX SUBUNIT 4 APC4"/>
    <property type="match status" value="1"/>
</dbReference>
<evidence type="ECO:0000256" key="3">
    <source>
        <dbReference type="ARBA" id="ARBA00022776"/>
    </source>
</evidence>
<dbReference type="Pfam" id="PF12894">
    <property type="entry name" value="ANAPC4_WD40"/>
    <property type="match status" value="1"/>
</dbReference>
<keyword evidence="10" id="KW-1185">Reference proteome</keyword>
<keyword evidence="2" id="KW-0132">Cell division</keyword>
<dbReference type="STRING" id="36646.A0A1V6UIR1"/>
<dbReference type="InterPro" id="IPR036322">
    <property type="entry name" value="WD40_repeat_dom_sf"/>
</dbReference>
<evidence type="ECO:0000256" key="4">
    <source>
        <dbReference type="ARBA" id="ARBA00022786"/>
    </source>
</evidence>
<dbReference type="GO" id="GO:0070979">
    <property type="term" value="P:protein K11-linked ubiquitination"/>
    <property type="evidence" value="ECO:0007669"/>
    <property type="project" value="TreeGrafter"/>
</dbReference>
<feature type="domain" description="Anaphase-promoting complex subunit 4 long" evidence="8">
    <location>
        <begin position="294"/>
        <end position="494"/>
    </location>
</feature>
<accession>A0A1V6UIR1</accession>
<dbReference type="GO" id="GO:0034399">
    <property type="term" value="C:nuclear periphery"/>
    <property type="evidence" value="ECO:0007669"/>
    <property type="project" value="TreeGrafter"/>
</dbReference>
<dbReference type="GO" id="GO:0051301">
    <property type="term" value="P:cell division"/>
    <property type="evidence" value="ECO:0007669"/>
    <property type="project" value="UniProtKB-KW"/>
</dbReference>
<dbReference type="InterPro" id="IPR015943">
    <property type="entry name" value="WD40/YVTN_repeat-like_dom_sf"/>
</dbReference>
<dbReference type="AlphaFoldDB" id="A0A1V6UIR1"/>
<evidence type="ECO:0000256" key="6">
    <source>
        <dbReference type="SAM" id="MobiDB-lite"/>
    </source>
</evidence>
<evidence type="ECO:0000256" key="1">
    <source>
        <dbReference type="ARBA" id="ARBA00016067"/>
    </source>
</evidence>